<dbReference type="AlphaFoldDB" id="A0A3N9TDN2"/>
<dbReference type="PANTHER" id="PTHR11839:SF18">
    <property type="entry name" value="NUDIX HYDROLASE DOMAIN-CONTAINING PROTEIN"/>
    <property type="match status" value="1"/>
</dbReference>
<dbReference type="EMBL" id="RJVQ01000009">
    <property type="protein sequence ID" value="RQW61803.1"/>
    <property type="molecule type" value="Genomic_DNA"/>
</dbReference>
<dbReference type="GO" id="GO:0016787">
    <property type="term" value="F:hydrolase activity"/>
    <property type="evidence" value="ECO:0007669"/>
    <property type="project" value="UniProtKB-KW"/>
</dbReference>
<dbReference type="RefSeq" id="WP_124938403.1">
    <property type="nucleotide sequence ID" value="NZ_RJVQ01000009.1"/>
</dbReference>
<evidence type="ECO:0000313" key="4">
    <source>
        <dbReference type="Proteomes" id="UP000281112"/>
    </source>
</evidence>
<gene>
    <name evidence="3" type="ORF">EES38_16985</name>
</gene>
<comment type="cofactor">
    <cofactor evidence="1">
        <name>Mg(2+)</name>
        <dbReference type="ChEBI" id="CHEBI:18420"/>
    </cofactor>
</comment>
<dbReference type="SUPFAM" id="SSF55811">
    <property type="entry name" value="Nudix"/>
    <property type="match status" value="1"/>
</dbReference>
<protein>
    <submittedName>
        <fullName evidence="3">NUDIX hydrolase</fullName>
    </submittedName>
</protein>
<dbReference type="PANTHER" id="PTHR11839">
    <property type="entry name" value="UDP/ADP-SUGAR PYROPHOSPHATASE"/>
    <property type="match status" value="1"/>
</dbReference>
<keyword evidence="2 3" id="KW-0378">Hydrolase</keyword>
<dbReference type="CDD" id="cd24161">
    <property type="entry name" value="NUDIX_ADPRase_Ndx2"/>
    <property type="match status" value="1"/>
</dbReference>
<organism evidence="3 4">
    <name type="scientific">Vibrio viridaestus</name>
    <dbReference type="NCBI Taxonomy" id="2487322"/>
    <lineage>
        <taxon>Bacteria</taxon>
        <taxon>Pseudomonadati</taxon>
        <taxon>Pseudomonadota</taxon>
        <taxon>Gammaproteobacteria</taxon>
        <taxon>Vibrionales</taxon>
        <taxon>Vibrionaceae</taxon>
        <taxon>Vibrio</taxon>
    </lineage>
</organism>
<evidence type="ECO:0000256" key="2">
    <source>
        <dbReference type="ARBA" id="ARBA00022801"/>
    </source>
</evidence>
<dbReference type="GO" id="GO:0006753">
    <property type="term" value="P:nucleoside phosphate metabolic process"/>
    <property type="evidence" value="ECO:0007669"/>
    <property type="project" value="TreeGrafter"/>
</dbReference>
<comment type="caution">
    <text evidence="3">The sequence shown here is derived from an EMBL/GenBank/DDBJ whole genome shotgun (WGS) entry which is preliminary data.</text>
</comment>
<dbReference type="Gene3D" id="3.90.79.10">
    <property type="entry name" value="Nucleoside Triphosphate Pyrophosphohydrolase"/>
    <property type="match status" value="1"/>
</dbReference>
<dbReference type="GO" id="GO:0019693">
    <property type="term" value="P:ribose phosphate metabolic process"/>
    <property type="evidence" value="ECO:0007669"/>
    <property type="project" value="TreeGrafter"/>
</dbReference>
<evidence type="ECO:0000313" key="3">
    <source>
        <dbReference type="EMBL" id="RQW61803.1"/>
    </source>
</evidence>
<dbReference type="GO" id="GO:0005829">
    <property type="term" value="C:cytosol"/>
    <property type="evidence" value="ECO:0007669"/>
    <property type="project" value="TreeGrafter"/>
</dbReference>
<evidence type="ECO:0000256" key="1">
    <source>
        <dbReference type="ARBA" id="ARBA00001946"/>
    </source>
</evidence>
<accession>A0A3N9TDN2</accession>
<dbReference type="InterPro" id="IPR015797">
    <property type="entry name" value="NUDIX_hydrolase-like_dom_sf"/>
</dbReference>
<dbReference type="Proteomes" id="UP000281112">
    <property type="component" value="Unassembled WGS sequence"/>
</dbReference>
<name>A0A3N9TDN2_9VIBR</name>
<proteinExistence type="predicted"/>
<reference evidence="3 4" key="1">
    <citation type="submission" date="2018-11" db="EMBL/GenBank/DDBJ databases">
        <title>Vibrio LJC006 sp. nov., isolated from seawater during the bloom of the enteromorpha.</title>
        <authorList>
            <person name="Liang J."/>
        </authorList>
    </citation>
    <scope>NUCLEOTIDE SEQUENCE [LARGE SCALE GENOMIC DNA]</scope>
    <source>
        <strain evidence="3 4">LJC006</strain>
    </source>
</reference>
<keyword evidence="4" id="KW-1185">Reference proteome</keyword>
<sequence>MKEIETLDSKVVYQNKWMSVREDKIKRPSGAEGIYGVVDKPDFAVILPYQDGYVYLVEQYRYAVDSRFAEFPQGTWESNPEADHLLLAAGELQEETGLAADRMEYIGFQYLAYGFCSQGYHIYFATDLTQGETNLDPEEEGLVTQKVLLEDFEKMILSGEIKDSTTINTFSLARMKGLI</sequence>
<dbReference type="OrthoDB" id="177518at2"/>